<gene>
    <name evidence="1" type="ORF">PDIGIT_LOCUS11754</name>
</gene>
<keyword evidence="2" id="KW-1185">Reference proteome</keyword>
<dbReference type="AlphaFoldDB" id="A0A9W4UNN6"/>
<comment type="caution">
    <text evidence="1">The sequence shown here is derived from an EMBL/GenBank/DDBJ whole genome shotgun (WGS) entry which is preliminary data.</text>
</comment>
<dbReference type="EMBL" id="CAOQHR010000008">
    <property type="protein sequence ID" value="CAI6338624.1"/>
    <property type="molecule type" value="Genomic_DNA"/>
</dbReference>
<protein>
    <submittedName>
        <fullName evidence="1">Uncharacterized protein</fullName>
    </submittedName>
</protein>
<accession>A0A9W4UNN6</accession>
<evidence type="ECO:0000313" key="2">
    <source>
        <dbReference type="Proteomes" id="UP001152607"/>
    </source>
</evidence>
<reference evidence="1" key="1">
    <citation type="submission" date="2023-01" db="EMBL/GenBank/DDBJ databases">
        <authorList>
            <person name="Van Ghelder C."/>
            <person name="Rancurel C."/>
        </authorList>
    </citation>
    <scope>NUCLEOTIDE SEQUENCE</scope>
    <source>
        <strain evidence="1">CNCM I-4278</strain>
    </source>
</reference>
<proteinExistence type="predicted"/>
<name>A0A9W4UNN6_9PLEO</name>
<organism evidence="1 2">
    <name type="scientific">Periconia digitata</name>
    <dbReference type="NCBI Taxonomy" id="1303443"/>
    <lineage>
        <taxon>Eukaryota</taxon>
        <taxon>Fungi</taxon>
        <taxon>Dikarya</taxon>
        <taxon>Ascomycota</taxon>
        <taxon>Pezizomycotina</taxon>
        <taxon>Dothideomycetes</taxon>
        <taxon>Pleosporomycetidae</taxon>
        <taxon>Pleosporales</taxon>
        <taxon>Massarineae</taxon>
        <taxon>Periconiaceae</taxon>
        <taxon>Periconia</taxon>
    </lineage>
</organism>
<sequence length="133" mass="15304">MPAREPSVPASQLSSSTIPFGLLPLHIRLPACWRRILQRRNHKRIYVVISRNAILHCNLTYIVPITSQCWTTQTCIGTIPQLPTCRLIHLDMAETLYKAYSRYRTQQSDIAGPMSPDRCKHTFPSPFRLVSTW</sequence>
<evidence type="ECO:0000313" key="1">
    <source>
        <dbReference type="EMBL" id="CAI6338624.1"/>
    </source>
</evidence>
<dbReference type="Proteomes" id="UP001152607">
    <property type="component" value="Unassembled WGS sequence"/>
</dbReference>